<protein>
    <submittedName>
        <fullName evidence="1">Uncharacterized protein</fullName>
    </submittedName>
</protein>
<proteinExistence type="predicted"/>
<organism evidence="1">
    <name type="scientific">Hemiselmis andersenii</name>
    <name type="common">Cryptophyte alga</name>
    <dbReference type="NCBI Taxonomy" id="464988"/>
    <lineage>
        <taxon>Eukaryota</taxon>
        <taxon>Cryptophyceae</taxon>
        <taxon>Cryptomonadales</taxon>
        <taxon>Hemiselmidaceae</taxon>
        <taxon>Hemiselmis</taxon>
    </lineage>
</organism>
<dbReference type="AlphaFoldDB" id="A0A7S0TII0"/>
<name>A0A7S0TII0_HEMAN</name>
<gene>
    <name evidence="1" type="ORF">HAND1043_LOCUS1491</name>
</gene>
<evidence type="ECO:0000313" key="1">
    <source>
        <dbReference type="EMBL" id="CAD8735000.1"/>
    </source>
</evidence>
<reference evidence="1" key="1">
    <citation type="submission" date="2021-01" db="EMBL/GenBank/DDBJ databases">
        <authorList>
            <person name="Corre E."/>
            <person name="Pelletier E."/>
            <person name="Niang G."/>
            <person name="Scheremetjew M."/>
            <person name="Finn R."/>
            <person name="Kale V."/>
            <person name="Holt S."/>
            <person name="Cochrane G."/>
            <person name="Meng A."/>
            <person name="Brown T."/>
            <person name="Cohen L."/>
        </authorList>
    </citation>
    <scope>NUCLEOTIDE SEQUENCE</scope>
    <source>
        <strain evidence="1">CCMP441</strain>
    </source>
</reference>
<sequence length="128" mass="14802">MCLSVIHGVYTNGNVQPHRDPRMLVAYKGETVGAVRRRLMRQEEAGEEEEADEDNWQLFWMAQLERGEHRMCEDLDETFALDDDQVSSHQLWVFSPEDPQGPSQSDFWAPSCQIDRGRIRIATSHQAQ</sequence>
<dbReference type="EMBL" id="HBFK01002457">
    <property type="protein sequence ID" value="CAD8735000.1"/>
    <property type="molecule type" value="Transcribed_RNA"/>
</dbReference>
<accession>A0A7S0TII0</accession>